<gene>
    <name evidence="3" type="ORF">Tci_053387</name>
</gene>
<reference evidence="3" key="1">
    <citation type="journal article" date="2019" name="Sci. Rep.">
        <title>Draft genome of Tanacetum cinerariifolium, the natural source of mosquito coil.</title>
        <authorList>
            <person name="Yamashiro T."/>
            <person name="Shiraishi A."/>
            <person name="Satake H."/>
            <person name="Nakayama K."/>
        </authorList>
    </citation>
    <scope>NUCLEOTIDE SEQUENCE</scope>
</reference>
<feature type="region of interest" description="Disordered" evidence="2">
    <location>
        <begin position="221"/>
        <end position="240"/>
    </location>
</feature>
<dbReference type="AlphaFoldDB" id="A0A6L2N744"/>
<evidence type="ECO:0000313" key="3">
    <source>
        <dbReference type="EMBL" id="GEU81409.1"/>
    </source>
</evidence>
<dbReference type="EMBL" id="BKCJ010008274">
    <property type="protein sequence ID" value="GEU81409.1"/>
    <property type="molecule type" value="Genomic_DNA"/>
</dbReference>
<accession>A0A6L2N744</accession>
<sequence length="448" mass="50486">MTSLDDINDPTEAMNATLILFAKAFQLTAPTNSNQRTSSNPRNHQIAQLGINISQDRQIQNVGGNGGNQFGQYAGQGASNQNGLVVVPGIANQNGTGNIVAARAEGFGNENRAKCYNYRGLGHIARNCTARPRRRDDAYLQTQLLIAQKEEVGIQLQVEEFDFMAAAGDLDKIEKVNANCILMENLQHAFTSGTQLDKAPVYDTDGSAENDNHVTSVAPSMVQSRGTVETSSTPNEETRAHQETIYRNLVDQVAQVNMVNCNMKATNAKLKYELARYKIQEHRIEISQEKYDKLKKYYQTTLNDEISNLNKQVIKEKSNISSLMKEKKRLKHDFKTQEDRFLDKEVDLEAKIKDLENILLKRDQTVQTMHMVNPKPNSFYHPDQKMALGYLNPSYLKKAQLKQQSLYNGNLLLEEHDPPAVYDSQETLELAQESHEKMKIFKEGNKTG</sequence>
<evidence type="ECO:0008006" key="4">
    <source>
        <dbReference type="Google" id="ProtNLM"/>
    </source>
</evidence>
<keyword evidence="1" id="KW-0175">Coiled coil</keyword>
<evidence type="ECO:0000256" key="2">
    <source>
        <dbReference type="SAM" id="MobiDB-lite"/>
    </source>
</evidence>
<name>A0A6L2N744_TANCI</name>
<evidence type="ECO:0000256" key="1">
    <source>
        <dbReference type="SAM" id="Coils"/>
    </source>
</evidence>
<organism evidence="3">
    <name type="scientific">Tanacetum cinerariifolium</name>
    <name type="common">Dalmatian daisy</name>
    <name type="synonym">Chrysanthemum cinerariifolium</name>
    <dbReference type="NCBI Taxonomy" id="118510"/>
    <lineage>
        <taxon>Eukaryota</taxon>
        <taxon>Viridiplantae</taxon>
        <taxon>Streptophyta</taxon>
        <taxon>Embryophyta</taxon>
        <taxon>Tracheophyta</taxon>
        <taxon>Spermatophyta</taxon>
        <taxon>Magnoliopsida</taxon>
        <taxon>eudicotyledons</taxon>
        <taxon>Gunneridae</taxon>
        <taxon>Pentapetalae</taxon>
        <taxon>asterids</taxon>
        <taxon>campanulids</taxon>
        <taxon>Asterales</taxon>
        <taxon>Asteraceae</taxon>
        <taxon>Asteroideae</taxon>
        <taxon>Anthemideae</taxon>
        <taxon>Anthemidinae</taxon>
        <taxon>Tanacetum</taxon>
    </lineage>
</organism>
<proteinExistence type="predicted"/>
<protein>
    <recommendedName>
        <fullName evidence="4">CCHC-type domain-containing protein</fullName>
    </recommendedName>
</protein>
<feature type="compositionally biased region" description="Polar residues" evidence="2">
    <location>
        <begin position="221"/>
        <end position="235"/>
    </location>
</feature>
<comment type="caution">
    <text evidence="3">The sequence shown here is derived from an EMBL/GenBank/DDBJ whole genome shotgun (WGS) entry which is preliminary data.</text>
</comment>
<feature type="coiled-coil region" evidence="1">
    <location>
        <begin position="306"/>
        <end position="340"/>
    </location>
</feature>